<proteinExistence type="predicted"/>
<evidence type="ECO:0000313" key="1">
    <source>
        <dbReference type="EMBL" id="WAR19434.1"/>
    </source>
</evidence>
<dbReference type="EMBL" id="CP111022">
    <property type="protein sequence ID" value="WAR19434.1"/>
    <property type="molecule type" value="Genomic_DNA"/>
</dbReference>
<organism evidence="1 2">
    <name type="scientific">Mya arenaria</name>
    <name type="common">Soft-shell clam</name>
    <dbReference type="NCBI Taxonomy" id="6604"/>
    <lineage>
        <taxon>Eukaryota</taxon>
        <taxon>Metazoa</taxon>
        <taxon>Spiralia</taxon>
        <taxon>Lophotrochozoa</taxon>
        <taxon>Mollusca</taxon>
        <taxon>Bivalvia</taxon>
        <taxon>Autobranchia</taxon>
        <taxon>Heteroconchia</taxon>
        <taxon>Euheterodonta</taxon>
        <taxon>Imparidentia</taxon>
        <taxon>Neoheterodontei</taxon>
        <taxon>Myida</taxon>
        <taxon>Myoidea</taxon>
        <taxon>Myidae</taxon>
        <taxon>Mya</taxon>
    </lineage>
</organism>
<gene>
    <name evidence="1" type="ORF">MAR_001272</name>
</gene>
<dbReference type="Proteomes" id="UP001164746">
    <property type="component" value="Chromosome 11"/>
</dbReference>
<reference evidence="1" key="1">
    <citation type="submission" date="2022-11" db="EMBL/GenBank/DDBJ databases">
        <title>Centuries of genome instability and evolution in soft-shell clam transmissible cancer (bioRxiv).</title>
        <authorList>
            <person name="Hart S.F.M."/>
            <person name="Yonemitsu M.A."/>
            <person name="Giersch R.M."/>
            <person name="Beal B.F."/>
            <person name="Arriagada G."/>
            <person name="Davis B.W."/>
            <person name="Ostrander E.A."/>
            <person name="Goff S.P."/>
            <person name="Metzger M.J."/>
        </authorList>
    </citation>
    <scope>NUCLEOTIDE SEQUENCE</scope>
    <source>
        <strain evidence="1">MELC-2E11</strain>
        <tissue evidence="1">Siphon/mantle</tissue>
    </source>
</reference>
<evidence type="ECO:0000313" key="2">
    <source>
        <dbReference type="Proteomes" id="UP001164746"/>
    </source>
</evidence>
<name>A0ABY7FE36_MYAAR</name>
<accession>A0ABY7FE36</accession>
<keyword evidence="2" id="KW-1185">Reference proteome</keyword>
<sequence length="143" mass="16345">MKSKQPLNEGGKFHSSALVQQVRSLGINGFLELCPMSILENAFSASRQICVGFQVKTNCYSEFQFYFESDSMNRFSNSQGKDHNLCSVFIVRNWGEREQYGVFIDLLFTQFYDDEQADYQDIKTILIVTGIGLQNTSSTEQHI</sequence>
<protein>
    <submittedName>
        <fullName evidence="1">Uncharacterized protein</fullName>
    </submittedName>
</protein>